<dbReference type="OrthoDB" id="9342819at2"/>
<protein>
    <recommendedName>
        <fullName evidence="3">Sulfotransferase family protein</fullName>
    </recommendedName>
</protein>
<dbReference type="Proteomes" id="UP000231701">
    <property type="component" value="Chromosome"/>
</dbReference>
<dbReference type="Gene3D" id="3.40.50.300">
    <property type="entry name" value="P-loop containing nucleotide triphosphate hydrolases"/>
    <property type="match status" value="1"/>
</dbReference>
<accession>A0A2K8L7P5</accession>
<gene>
    <name evidence="1" type="ORF">Ga0123461_1884</name>
</gene>
<dbReference type="KEGG" id="maes:Ga0123461_1884"/>
<evidence type="ECO:0000313" key="1">
    <source>
        <dbReference type="EMBL" id="ATX80296.1"/>
    </source>
</evidence>
<reference evidence="1 2" key="1">
    <citation type="submission" date="2016-12" db="EMBL/GenBank/DDBJ databases">
        <title>Isolation and genomic insights into novel planktonic Zetaproteobacteria from stratified waters of the Chesapeake Bay.</title>
        <authorList>
            <person name="McAllister S.M."/>
            <person name="Kato S."/>
            <person name="Chan C.S."/>
            <person name="Chiu B.K."/>
            <person name="Field E.K."/>
        </authorList>
    </citation>
    <scope>NUCLEOTIDE SEQUENCE [LARGE SCALE GENOMIC DNA]</scope>
    <source>
        <strain evidence="1 2">CP-5</strain>
    </source>
</reference>
<evidence type="ECO:0000313" key="2">
    <source>
        <dbReference type="Proteomes" id="UP000231701"/>
    </source>
</evidence>
<organism evidence="1 2">
    <name type="scientific">Mariprofundus aestuarium</name>
    <dbReference type="NCBI Taxonomy" id="1921086"/>
    <lineage>
        <taxon>Bacteria</taxon>
        <taxon>Pseudomonadati</taxon>
        <taxon>Pseudomonadota</taxon>
        <taxon>Candidatius Mariprofundia</taxon>
        <taxon>Mariprofundales</taxon>
        <taxon>Mariprofundaceae</taxon>
        <taxon>Mariprofundus</taxon>
    </lineage>
</organism>
<dbReference type="EMBL" id="CP018799">
    <property type="protein sequence ID" value="ATX80296.1"/>
    <property type="molecule type" value="Genomic_DNA"/>
</dbReference>
<proteinExistence type="predicted"/>
<name>A0A2K8L7P5_MARES</name>
<sequence>MKNFIVFTQGRTGSTAIVDELDKHPQIMCHQELFIHKVNAPKVMEAYEKHGPSFMDHVDNPYRYLPMEFFFRQFHSFKIGRFGFYYQNGKLFSQKKLLKTYLEGLKASNGNNEKAVGFKILVNHFHKWPELYACLLEADYSVIYLERRNVVKKVLSGMVAEARGVYNRKNFTPPDERYHIDVAEFIRRVDWTLDHVRQEKEMLRRKGFPLLEIGYEDFLEDRDAFFKPISKFLGIDHIVPEQSDYTVMINKHADEIVSNYAELKDGLSSKGLAEQLDQ</sequence>
<dbReference type="InterPro" id="IPR027417">
    <property type="entry name" value="P-loop_NTPase"/>
</dbReference>
<dbReference type="AlphaFoldDB" id="A0A2K8L7P5"/>
<dbReference type="RefSeq" id="WP_100278083.1">
    <property type="nucleotide sequence ID" value="NZ_CP018799.1"/>
</dbReference>
<keyword evidence="2" id="KW-1185">Reference proteome</keyword>
<evidence type="ECO:0008006" key="3">
    <source>
        <dbReference type="Google" id="ProtNLM"/>
    </source>
</evidence>
<dbReference type="SUPFAM" id="SSF52540">
    <property type="entry name" value="P-loop containing nucleoside triphosphate hydrolases"/>
    <property type="match status" value="1"/>
</dbReference>